<sequence>MNLNSNTDGSVKICCAQNENMHLKKDDDTTFNLYEDDISEVWNSKHIQSIRKRLLNGEQIQECNVCWNVENAEKDYGGHDAPKSTRLDSIQSYMEDDGIFSWLRESIEKNMQSTLEDGWVDETLKSFELRLGNHCNLKCNMCWGYSSSRINSERLHLLQSKDKDIPSWLFDMWYPSEYDISKIN</sequence>
<feature type="non-terminal residue" evidence="2">
    <location>
        <position position="184"/>
    </location>
</feature>
<dbReference type="CDD" id="cd21109">
    <property type="entry name" value="SPASM"/>
    <property type="match status" value="1"/>
</dbReference>
<dbReference type="Pfam" id="PF13186">
    <property type="entry name" value="SPASM"/>
    <property type="match status" value="1"/>
</dbReference>
<dbReference type="InterPro" id="IPR013785">
    <property type="entry name" value="Aldolase_TIM"/>
</dbReference>
<feature type="domain" description="4Fe4S-binding SPASM" evidence="1">
    <location>
        <begin position="6"/>
        <end position="67"/>
    </location>
</feature>
<proteinExistence type="predicted"/>
<accession>A0A382XDS5</accession>
<dbReference type="InterPro" id="IPR023885">
    <property type="entry name" value="4Fe4S-binding_SPASM_dom"/>
</dbReference>
<gene>
    <name evidence="2" type="ORF">METZ01_LOCUS421824</name>
</gene>
<dbReference type="Gene3D" id="3.20.20.70">
    <property type="entry name" value="Aldolase class I"/>
    <property type="match status" value="1"/>
</dbReference>
<dbReference type="AlphaFoldDB" id="A0A382XDS5"/>
<reference evidence="2" key="1">
    <citation type="submission" date="2018-05" db="EMBL/GenBank/DDBJ databases">
        <authorList>
            <person name="Lanie J.A."/>
            <person name="Ng W.-L."/>
            <person name="Kazmierczak K.M."/>
            <person name="Andrzejewski T.M."/>
            <person name="Davidsen T.M."/>
            <person name="Wayne K.J."/>
            <person name="Tettelin H."/>
            <person name="Glass J.I."/>
            <person name="Rusch D."/>
            <person name="Podicherti R."/>
            <person name="Tsui H.-C.T."/>
            <person name="Winkler M.E."/>
        </authorList>
    </citation>
    <scope>NUCLEOTIDE SEQUENCE</scope>
</reference>
<dbReference type="EMBL" id="UINC01166811">
    <property type="protein sequence ID" value="SVD68970.1"/>
    <property type="molecule type" value="Genomic_DNA"/>
</dbReference>
<protein>
    <recommendedName>
        <fullName evidence="1">4Fe4S-binding SPASM domain-containing protein</fullName>
    </recommendedName>
</protein>
<name>A0A382XDS5_9ZZZZ</name>
<organism evidence="2">
    <name type="scientific">marine metagenome</name>
    <dbReference type="NCBI Taxonomy" id="408172"/>
    <lineage>
        <taxon>unclassified sequences</taxon>
        <taxon>metagenomes</taxon>
        <taxon>ecological metagenomes</taxon>
    </lineage>
</organism>
<evidence type="ECO:0000259" key="1">
    <source>
        <dbReference type="Pfam" id="PF13186"/>
    </source>
</evidence>
<evidence type="ECO:0000313" key="2">
    <source>
        <dbReference type="EMBL" id="SVD68970.1"/>
    </source>
</evidence>